<reference evidence="1" key="2">
    <citation type="submission" date="2023-05" db="EMBL/GenBank/DDBJ databases">
        <authorList>
            <consortium name="Lawrence Berkeley National Laboratory"/>
            <person name="Steindorff A."/>
            <person name="Hensen N."/>
            <person name="Bonometti L."/>
            <person name="Westerberg I."/>
            <person name="Brannstrom I.O."/>
            <person name="Guillou S."/>
            <person name="Cros-Aarteil S."/>
            <person name="Calhoun S."/>
            <person name="Haridas S."/>
            <person name="Kuo A."/>
            <person name="Mondo S."/>
            <person name="Pangilinan J."/>
            <person name="Riley R."/>
            <person name="Labutti K."/>
            <person name="Andreopoulos B."/>
            <person name="Lipzen A."/>
            <person name="Chen C."/>
            <person name="Yanf M."/>
            <person name="Daum C."/>
            <person name="Ng V."/>
            <person name="Clum A."/>
            <person name="Ohm R."/>
            <person name="Martin F."/>
            <person name="Silar P."/>
            <person name="Natvig D."/>
            <person name="Lalanne C."/>
            <person name="Gautier V."/>
            <person name="Ament-Velasquez S.L."/>
            <person name="Kruys A."/>
            <person name="Hutchinson M.I."/>
            <person name="Powell A.J."/>
            <person name="Barry K."/>
            <person name="Miller A.N."/>
            <person name="Grigoriev I.V."/>
            <person name="Debuchy R."/>
            <person name="Gladieux P."/>
            <person name="Thoren M.H."/>
            <person name="Johannesson H."/>
        </authorList>
    </citation>
    <scope>NUCLEOTIDE SEQUENCE</scope>
    <source>
        <strain evidence="1">CBS 757.83</strain>
    </source>
</reference>
<dbReference type="Proteomes" id="UP001305647">
    <property type="component" value="Unassembled WGS sequence"/>
</dbReference>
<sequence>MLVVIVNPDEITYRIVRHGDNPSVTGFLFLYLSHGSEPWIWPRRPRMRTSCICHVPDLCTECALGSHLYKTSLGLGAGARHTEVLRLQSCPVVDDMEGGRPGT</sequence>
<evidence type="ECO:0000313" key="1">
    <source>
        <dbReference type="EMBL" id="KAK4098231.1"/>
    </source>
</evidence>
<gene>
    <name evidence="1" type="ORF">N658DRAFT_499655</name>
</gene>
<reference evidence="1" key="1">
    <citation type="journal article" date="2023" name="Mol. Phylogenet. Evol.">
        <title>Genome-scale phylogeny and comparative genomics of the fungal order Sordariales.</title>
        <authorList>
            <person name="Hensen N."/>
            <person name="Bonometti L."/>
            <person name="Westerberg I."/>
            <person name="Brannstrom I.O."/>
            <person name="Guillou S."/>
            <person name="Cros-Aarteil S."/>
            <person name="Calhoun S."/>
            <person name="Haridas S."/>
            <person name="Kuo A."/>
            <person name="Mondo S."/>
            <person name="Pangilinan J."/>
            <person name="Riley R."/>
            <person name="LaButti K."/>
            <person name="Andreopoulos B."/>
            <person name="Lipzen A."/>
            <person name="Chen C."/>
            <person name="Yan M."/>
            <person name="Daum C."/>
            <person name="Ng V."/>
            <person name="Clum A."/>
            <person name="Steindorff A."/>
            <person name="Ohm R.A."/>
            <person name="Martin F."/>
            <person name="Silar P."/>
            <person name="Natvig D.O."/>
            <person name="Lalanne C."/>
            <person name="Gautier V."/>
            <person name="Ament-Velasquez S.L."/>
            <person name="Kruys A."/>
            <person name="Hutchinson M.I."/>
            <person name="Powell A.J."/>
            <person name="Barry K."/>
            <person name="Miller A.N."/>
            <person name="Grigoriev I.V."/>
            <person name="Debuchy R."/>
            <person name="Gladieux P."/>
            <person name="Hiltunen Thoren M."/>
            <person name="Johannesson H."/>
        </authorList>
    </citation>
    <scope>NUCLEOTIDE SEQUENCE</scope>
    <source>
        <strain evidence="1">CBS 757.83</strain>
    </source>
</reference>
<proteinExistence type="predicted"/>
<evidence type="ECO:0000313" key="2">
    <source>
        <dbReference type="Proteomes" id="UP001305647"/>
    </source>
</evidence>
<dbReference type="EMBL" id="MU863661">
    <property type="protein sequence ID" value="KAK4098231.1"/>
    <property type="molecule type" value="Genomic_DNA"/>
</dbReference>
<comment type="caution">
    <text evidence="1">The sequence shown here is derived from an EMBL/GenBank/DDBJ whole genome shotgun (WGS) entry which is preliminary data.</text>
</comment>
<name>A0AAN6SZ13_9PEZI</name>
<organism evidence="1 2">
    <name type="scientific">Parathielavia hyrcaniae</name>
    <dbReference type="NCBI Taxonomy" id="113614"/>
    <lineage>
        <taxon>Eukaryota</taxon>
        <taxon>Fungi</taxon>
        <taxon>Dikarya</taxon>
        <taxon>Ascomycota</taxon>
        <taxon>Pezizomycotina</taxon>
        <taxon>Sordariomycetes</taxon>
        <taxon>Sordariomycetidae</taxon>
        <taxon>Sordariales</taxon>
        <taxon>Chaetomiaceae</taxon>
        <taxon>Parathielavia</taxon>
    </lineage>
</organism>
<dbReference type="AlphaFoldDB" id="A0AAN6SZ13"/>
<protein>
    <submittedName>
        <fullName evidence="1">Uncharacterized protein</fullName>
    </submittedName>
</protein>
<accession>A0AAN6SZ13</accession>
<keyword evidence="2" id="KW-1185">Reference proteome</keyword>